<feature type="domain" description="Aminoglycoside phosphotransferase" evidence="3">
    <location>
        <begin position="27"/>
        <end position="239"/>
    </location>
</feature>
<organism evidence="4 5">
    <name type="scientific">Methylocaldum marinum</name>
    <dbReference type="NCBI Taxonomy" id="1432792"/>
    <lineage>
        <taxon>Bacteria</taxon>
        <taxon>Pseudomonadati</taxon>
        <taxon>Pseudomonadota</taxon>
        <taxon>Gammaproteobacteria</taxon>
        <taxon>Methylococcales</taxon>
        <taxon>Methylococcaceae</taxon>
        <taxon>Methylocaldum</taxon>
    </lineage>
</organism>
<dbReference type="KEGG" id="mmai:sS8_4008"/>
<dbReference type="Proteomes" id="UP000266313">
    <property type="component" value="Chromosome"/>
</dbReference>
<dbReference type="AlphaFoldDB" id="A0A250L1A1"/>
<dbReference type="Gene3D" id="3.30.200.20">
    <property type="entry name" value="Phosphorylase Kinase, domain 1"/>
    <property type="match status" value="1"/>
</dbReference>
<dbReference type="GO" id="GO:0005524">
    <property type="term" value="F:ATP binding"/>
    <property type="evidence" value="ECO:0007669"/>
    <property type="project" value="UniProtKB-KW"/>
</dbReference>
<dbReference type="InterPro" id="IPR011009">
    <property type="entry name" value="Kinase-like_dom_sf"/>
</dbReference>
<dbReference type="Gene3D" id="3.90.1200.10">
    <property type="match status" value="1"/>
</dbReference>
<dbReference type="PANTHER" id="PTHR33540:SF1">
    <property type="entry name" value="N-ACETYLMURAMATE_N-ACETYLGLUCOSAMINE KINASE"/>
    <property type="match status" value="1"/>
</dbReference>
<keyword evidence="2" id="KW-0067">ATP-binding</keyword>
<reference evidence="4 5" key="1">
    <citation type="submission" date="2016-12" db="EMBL/GenBank/DDBJ databases">
        <title>Genome sequencing of Methylocaldum marinum.</title>
        <authorList>
            <person name="Takeuchi M."/>
            <person name="Kamagata Y."/>
            <person name="Hiraoka S."/>
            <person name="Oshima K."/>
            <person name="Hattori M."/>
            <person name="Iwasaki W."/>
        </authorList>
    </citation>
    <scope>NUCLEOTIDE SEQUENCE [LARGE SCALE GENOMIC DNA]</scope>
    <source>
        <strain evidence="4 5">S8</strain>
    </source>
</reference>
<protein>
    <recommendedName>
        <fullName evidence="3">Aminoglycoside phosphotransferase domain-containing protein</fullName>
    </recommendedName>
</protein>
<dbReference type="SUPFAM" id="SSF56112">
    <property type="entry name" value="Protein kinase-like (PK-like)"/>
    <property type="match status" value="1"/>
</dbReference>
<keyword evidence="1" id="KW-0547">Nucleotide-binding</keyword>
<dbReference type="EMBL" id="AP017928">
    <property type="protein sequence ID" value="BBA35939.1"/>
    <property type="molecule type" value="Genomic_DNA"/>
</dbReference>
<evidence type="ECO:0000256" key="1">
    <source>
        <dbReference type="ARBA" id="ARBA00022741"/>
    </source>
</evidence>
<sequence length="338" mass="38645">MTIQQDERLDALSVWLSETLKLEVDAIEPASGDASFRRYFRTYFDGNSYIVMDAPPPKENVRPFVRVAALLRNAGVQAPEVIAVDEARGFLLLTDFGTRSYLDCLNAGSVDRLYEDALDALMRLQQGVDIEVSGLPPYDERLLGIELDLFREWFLDRLLGLTPDAGEAGLLDDLKRVLIDSALEQPRVCVHRDYHSRNLMVIECHNPGVLDFQDAVVGPVTYDLVSLLRDCYVSWPPSMVDVWMIDHYSSLCENGLLDSVGPDKFRRWFDLMGMQRHLKAIGIFSRLKLRDGKPGYLKDIPRTMCYVIYVCKRYPEFTGFLRYLEYRVLPRMALGEAL</sequence>
<dbReference type="InterPro" id="IPR002575">
    <property type="entry name" value="Aminoglycoside_PTrfase"/>
</dbReference>
<evidence type="ECO:0000259" key="3">
    <source>
        <dbReference type="Pfam" id="PF01636"/>
    </source>
</evidence>
<evidence type="ECO:0000313" key="5">
    <source>
        <dbReference type="Proteomes" id="UP000266313"/>
    </source>
</evidence>
<gene>
    <name evidence="4" type="ORF">sS8_4008</name>
</gene>
<evidence type="ECO:0000256" key="2">
    <source>
        <dbReference type="ARBA" id="ARBA00022840"/>
    </source>
</evidence>
<keyword evidence="5" id="KW-1185">Reference proteome</keyword>
<dbReference type="Pfam" id="PF01636">
    <property type="entry name" value="APH"/>
    <property type="match status" value="1"/>
</dbReference>
<accession>A0A250L1A1</accession>
<dbReference type="RefSeq" id="WP_119631205.1">
    <property type="nucleotide sequence ID" value="NZ_AP017928.1"/>
</dbReference>
<name>A0A250L1A1_9GAMM</name>
<dbReference type="PANTHER" id="PTHR33540">
    <property type="entry name" value="TRNA THREONYLCARBAMOYLADENOSINE BIOSYNTHESIS PROTEIN TSAE"/>
    <property type="match status" value="1"/>
</dbReference>
<evidence type="ECO:0000313" key="4">
    <source>
        <dbReference type="EMBL" id="BBA35939.1"/>
    </source>
</evidence>
<dbReference type="OrthoDB" id="9809275at2"/>
<proteinExistence type="predicted"/>